<keyword evidence="7 9" id="KW-0472">Membrane</keyword>
<reference evidence="11 12" key="1">
    <citation type="submission" date="2018-07" db="EMBL/GenBank/DDBJ databases">
        <authorList>
            <person name="Zhang Y."/>
            <person name="Wang L."/>
            <person name="Ma S."/>
        </authorList>
    </citation>
    <scope>NUCLEOTIDE SEQUENCE [LARGE SCALE GENOMIC DNA]</scope>
    <source>
        <strain evidence="11 12">4-2</strain>
    </source>
</reference>
<dbReference type="PANTHER" id="PTHR35011:SF4">
    <property type="entry name" value="SLL1102 PROTEIN"/>
    <property type="match status" value="1"/>
</dbReference>
<keyword evidence="5 9" id="KW-0812">Transmembrane</keyword>
<keyword evidence="3" id="KW-1003">Cell membrane</keyword>
<protein>
    <recommendedName>
        <fullName evidence="9">TRAP transporter small permease protein</fullName>
    </recommendedName>
</protein>
<dbReference type="GO" id="GO:0022857">
    <property type="term" value="F:transmembrane transporter activity"/>
    <property type="evidence" value="ECO:0007669"/>
    <property type="project" value="UniProtKB-UniRule"/>
</dbReference>
<dbReference type="InterPro" id="IPR055348">
    <property type="entry name" value="DctQ"/>
</dbReference>
<keyword evidence="4 9" id="KW-0997">Cell inner membrane</keyword>
<comment type="caution">
    <text evidence="11">The sequence shown here is derived from an EMBL/GenBank/DDBJ whole genome shotgun (WGS) entry which is preliminary data.</text>
</comment>
<dbReference type="Proteomes" id="UP000273516">
    <property type="component" value="Unassembled WGS sequence"/>
</dbReference>
<feature type="transmembrane region" description="Helical" evidence="9">
    <location>
        <begin position="104"/>
        <end position="127"/>
    </location>
</feature>
<gene>
    <name evidence="11" type="ORF">C9E81_11445</name>
</gene>
<evidence type="ECO:0000256" key="5">
    <source>
        <dbReference type="ARBA" id="ARBA00022692"/>
    </source>
</evidence>
<dbReference type="PANTHER" id="PTHR35011">
    <property type="entry name" value="2,3-DIKETO-L-GULONATE TRAP TRANSPORTER SMALL PERMEASE PROTEIN YIAM"/>
    <property type="match status" value="1"/>
</dbReference>
<evidence type="ECO:0000256" key="6">
    <source>
        <dbReference type="ARBA" id="ARBA00022989"/>
    </source>
</evidence>
<evidence type="ECO:0000256" key="1">
    <source>
        <dbReference type="ARBA" id="ARBA00004429"/>
    </source>
</evidence>
<dbReference type="InterPro" id="IPR007387">
    <property type="entry name" value="TRAP_DctQ"/>
</dbReference>
<comment type="function">
    <text evidence="9">Part of the tripartite ATP-independent periplasmic (TRAP) transport system.</text>
</comment>
<dbReference type="Pfam" id="PF04290">
    <property type="entry name" value="DctQ"/>
    <property type="match status" value="1"/>
</dbReference>
<dbReference type="AlphaFoldDB" id="A0A3M0MAA5"/>
<evidence type="ECO:0000313" key="12">
    <source>
        <dbReference type="Proteomes" id="UP000273516"/>
    </source>
</evidence>
<feature type="transmembrane region" description="Helical" evidence="9">
    <location>
        <begin position="66"/>
        <end position="83"/>
    </location>
</feature>
<keyword evidence="2 9" id="KW-0813">Transport</keyword>
<sequence>MPRILTRLIDLICLPGKWFSWLVLPLMLAILLTVVAAIFGWTTLIDWPGEIFLFGQALTVNSLTDIQWYIFSLIVLFGGVWALRDGSHVSVDVLAMKMTGRQKAMVQIVGDLLFLLPFCAITAWYGWGFAETAWSTGEGSSQGGLGARWLIKGALPVAFALLGLLGLLRGIGTAIVLLRGEIPAQGPEHSAVAKGAENG</sequence>
<evidence type="ECO:0000256" key="7">
    <source>
        <dbReference type="ARBA" id="ARBA00023136"/>
    </source>
</evidence>
<dbReference type="GO" id="GO:0005886">
    <property type="term" value="C:plasma membrane"/>
    <property type="evidence" value="ECO:0007669"/>
    <property type="project" value="UniProtKB-SubCell"/>
</dbReference>
<feature type="domain" description="Tripartite ATP-independent periplasmic transporters DctQ component" evidence="10">
    <location>
        <begin position="55"/>
        <end position="167"/>
    </location>
</feature>
<accession>A0A3M0MAA5</accession>
<evidence type="ECO:0000313" key="11">
    <source>
        <dbReference type="EMBL" id="RMC34716.1"/>
    </source>
</evidence>
<evidence type="ECO:0000256" key="8">
    <source>
        <dbReference type="ARBA" id="ARBA00038436"/>
    </source>
</evidence>
<organism evidence="11 12">
    <name type="scientific">Paracoccus alkanivorans</name>
    <dbReference type="NCBI Taxonomy" id="2116655"/>
    <lineage>
        <taxon>Bacteria</taxon>
        <taxon>Pseudomonadati</taxon>
        <taxon>Pseudomonadota</taxon>
        <taxon>Alphaproteobacteria</taxon>
        <taxon>Rhodobacterales</taxon>
        <taxon>Paracoccaceae</taxon>
        <taxon>Paracoccus</taxon>
    </lineage>
</organism>
<comment type="subcellular location">
    <subcellularLocation>
        <location evidence="1 9">Cell inner membrane</location>
        <topology evidence="1 9">Multi-pass membrane protein</topology>
    </subcellularLocation>
</comment>
<feature type="transmembrane region" description="Helical" evidence="9">
    <location>
        <begin position="147"/>
        <end position="168"/>
    </location>
</feature>
<evidence type="ECO:0000256" key="9">
    <source>
        <dbReference type="RuleBase" id="RU369079"/>
    </source>
</evidence>
<keyword evidence="12" id="KW-1185">Reference proteome</keyword>
<evidence type="ECO:0000256" key="3">
    <source>
        <dbReference type="ARBA" id="ARBA00022475"/>
    </source>
</evidence>
<comment type="similarity">
    <text evidence="8 9">Belongs to the TRAP transporter small permease family.</text>
</comment>
<dbReference type="OrthoDB" id="4250245at2"/>
<name>A0A3M0MAA5_9RHOB</name>
<keyword evidence="6 9" id="KW-1133">Transmembrane helix</keyword>
<proteinExistence type="inferred from homology"/>
<feature type="transmembrane region" description="Helical" evidence="9">
    <location>
        <begin position="21"/>
        <end position="44"/>
    </location>
</feature>
<dbReference type="RefSeq" id="WP_122112491.1">
    <property type="nucleotide sequence ID" value="NZ_QOKZ01000004.1"/>
</dbReference>
<comment type="subunit">
    <text evidence="9">The complex comprises the extracytoplasmic solute receptor protein and the two transmembrane proteins.</text>
</comment>
<evidence type="ECO:0000259" key="10">
    <source>
        <dbReference type="Pfam" id="PF04290"/>
    </source>
</evidence>
<evidence type="ECO:0000256" key="4">
    <source>
        <dbReference type="ARBA" id="ARBA00022519"/>
    </source>
</evidence>
<evidence type="ECO:0000256" key="2">
    <source>
        <dbReference type="ARBA" id="ARBA00022448"/>
    </source>
</evidence>
<dbReference type="EMBL" id="QOKZ01000004">
    <property type="protein sequence ID" value="RMC34716.1"/>
    <property type="molecule type" value="Genomic_DNA"/>
</dbReference>